<accession>A0AAV9IAH8</accession>
<dbReference type="InterPro" id="IPR050718">
    <property type="entry name" value="ApaG-like"/>
</dbReference>
<feature type="compositionally biased region" description="Basic and acidic residues" evidence="1">
    <location>
        <begin position="207"/>
        <end position="235"/>
    </location>
</feature>
<keyword evidence="5" id="KW-1185">Reference proteome</keyword>
<sequence length="428" mass="49038">MCANPSCAWIASLSWPTSYAKHKFQVSKRIISLSPRNFCGCRLLRTHSFSRSTYLNRLVMSKEDGMEASRRAPEDVIRTLPPRLPEPERRELWEQINLLRQEKDLAAKEYRFEEAAKLKERALELMLQDPYACLELELQKAIEEERYKDAAIFSDAMREIGEPPKSEKKDTKQKSAPKSRNVFGFVPKDWPTKSNTTGAPNLRRRGVRDMTDNRTYESGDKDSDSSEAENSKEETTSGELNQSEYLRLEGFDSSVWEEGHLRSTSNQPNADEKSDPKQKLFTYRELLQIQNKSEAVTMGIRVRVESSFSLADSVIEEGIYTFVYQVEITNLSEYTVQLISREWDIQEVTGVCKTVTGTGVVGQQPIMEPGETFRYASKCPVRVPSFFDPSKDKFVGSMQGKYIFIRGEVGEEAFEVKIARFGFYLNFS</sequence>
<dbReference type="PROSITE" id="PS51087">
    <property type="entry name" value="APAG"/>
    <property type="match status" value="1"/>
</dbReference>
<reference evidence="4 5" key="1">
    <citation type="submission" date="2022-07" db="EMBL/GenBank/DDBJ databases">
        <title>Genome-wide signatures of adaptation to extreme environments.</title>
        <authorList>
            <person name="Cho C.H."/>
            <person name="Yoon H.S."/>
        </authorList>
    </citation>
    <scope>NUCLEOTIDE SEQUENCE [LARGE SCALE GENOMIC DNA]</scope>
    <source>
        <strain evidence="4 5">108.79 E11</strain>
    </source>
</reference>
<dbReference type="Gene3D" id="2.60.40.1470">
    <property type="entry name" value="ApaG domain"/>
    <property type="match status" value="1"/>
</dbReference>
<feature type="region of interest" description="Disordered" evidence="1">
    <location>
        <begin position="158"/>
        <end position="244"/>
    </location>
</feature>
<name>A0AAV9IAH8_9RHOD</name>
<protein>
    <recommendedName>
        <fullName evidence="6">ApaG domain-containing protein</fullName>
    </recommendedName>
</protein>
<dbReference type="PANTHER" id="PTHR47191:SF2">
    <property type="entry name" value="OS05G0170800 PROTEIN"/>
    <property type="match status" value="1"/>
</dbReference>
<evidence type="ECO:0000313" key="5">
    <source>
        <dbReference type="Proteomes" id="UP001300502"/>
    </source>
</evidence>
<feature type="compositionally biased region" description="Basic and acidic residues" evidence="1">
    <location>
        <begin position="158"/>
        <end position="173"/>
    </location>
</feature>
<evidence type="ECO:0000256" key="1">
    <source>
        <dbReference type="SAM" id="MobiDB-lite"/>
    </source>
</evidence>
<dbReference type="SUPFAM" id="SSF110069">
    <property type="entry name" value="ApaG-like"/>
    <property type="match status" value="1"/>
</dbReference>
<evidence type="ECO:0000259" key="2">
    <source>
        <dbReference type="PROSITE" id="PS50151"/>
    </source>
</evidence>
<dbReference type="AlphaFoldDB" id="A0AAV9IAH8"/>
<gene>
    <name evidence="4" type="ORF">GAYE_SCF03G2262</name>
</gene>
<dbReference type="PANTHER" id="PTHR47191">
    <property type="entry name" value="OS05G0170800 PROTEIN"/>
    <property type="match status" value="1"/>
</dbReference>
<dbReference type="InterPro" id="IPR001943">
    <property type="entry name" value="UVR_dom"/>
</dbReference>
<comment type="caution">
    <text evidence="4">The sequence shown here is derived from an EMBL/GenBank/DDBJ whole genome shotgun (WGS) entry which is preliminary data.</text>
</comment>
<dbReference type="PROSITE" id="PS50151">
    <property type="entry name" value="UVR"/>
    <property type="match status" value="1"/>
</dbReference>
<proteinExistence type="predicted"/>
<organism evidence="4 5">
    <name type="scientific">Galdieria yellowstonensis</name>
    <dbReference type="NCBI Taxonomy" id="3028027"/>
    <lineage>
        <taxon>Eukaryota</taxon>
        <taxon>Rhodophyta</taxon>
        <taxon>Bangiophyceae</taxon>
        <taxon>Galdieriales</taxon>
        <taxon>Galdieriaceae</taxon>
        <taxon>Galdieria</taxon>
    </lineage>
</organism>
<dbReference type="InterPro" id="IPR036767">
    <property type="entry name" value="ApaG_sf"/>
</dbReference>
<dbReference type="EMBL" id="JANCYU010000023">
    <property type="protein sequence ID" value="KAK4524362.1"/>
    <property type="molecule type" value="Genomic_DNA"/>
</dbReference>
<dbReference type="Pfam" id="PF04379">
    <property type="entry name" value="DUF525"/>
    <property type="match status" value="1"/>
</dbReference>
<dbReference type="Proteomes" id="UP001300502">
    <property type="component" value="Unassembled WGS sequence"/>
</dbReference>
<evidence type="ECO:0000313" key="4">
    <source>
        <dbReference type="EMBL" id="KAK4524362.1"/>
    </source>
</evidence>
<evidence type="ECO:0000259" key="3">
    <source>
        <dbReference type="PROSITE" id="PS51087"/>
    </source>
</evidence>
<evidence type="ECO:0008006" key="6">
    <source>
        <dbReference type="Google" id="ProtNLM"/>
    </source>
</evidence>
<feature type="domain" description="ApaG" evidence="3">
    <location>
        <begin position="294"/>
        <end position="428"/>
    </location>
</feature>
<feature type="domain" description="UVR" evidence="2">
    <location>
        <begin position="93"/>
        <end position="128"/>
    </location>
</feature>
<dbReference type="InterPro" id="IPR007474">
    <property type="entry name" value="ApaG_domain"/>
</dbReference>